<dbReference type="SMART" id="SM00360">
    <property type="entry name" value="RRM"/>
    <property type="match status" value="1"/>
</dbReference>
<evidence type="ECO:0000259" key="2">
    <source>
        <dbReference type="PROSITE" id="PS50102"/>
    </source>
</evidence>
<dbReference type="OrthoDB" id="9798855at2"/>
<keyword evidence="4" id="KW-1185">Reference proteome</keyword>
<dbReference type="AlphaFoldDB" id="A0A4P6HHP0"/>
<dbReference type="Proteomes" id="UP000293296">
    <property type="component" value="Chromosome"/>
</dbReference>
<dbReference type="Pfam" id="PF00076">
    <property type="entry name" value="RRM_1"/>
    <property type="match status" value="1"/>
</dbReference>
<dbReference type="PANTHER" id="PTHR48027">
    <property type="entry name" value="HETEROGENEOUS NUCLEAR RIBONUCLEOPROTEIN 87F-RELATED"/>
    <property type="match status" value="1"/>
</dbReference>
<dbReference type="InterPro" id="IPR012677">
    <property type="entry name" value="Nucleotide-bd_a/b_plait_sf"/>
</dbReference>
<dbReference type="CDD" id="cd21608">
    <property type="entry name" value="RRM2_NsCP33_like"/>
    <property type="match status" value="1"/>
</dbReference>
<name>A0A4P6HHP0_9BACT</name>
<dbReference type="InterPro" id="IPR000504">
    <property type="entry name" value="RRM_dom"/>
</dbReference>
<dbReference type="PROSITE" id="PS50102">
    <property type="entry name" value="RRM"/>
    <property type="match status" value="1"/>
</dbReference>
<dbReference type="GO" id="GO:0003723">
    <property type="term" value="F:RNA binding"/>
    <property type="evidence" value="ECO:0007669"/>
    <property type="project" value="UniProtKB-KW"/>
</dbReference>
<dbReference type="KEGG" id="dcb:C3Y92_04425"/>
<evidence type="ECO:0000313" key="3">
    <source>
        <dbReference type="EMBL" id="QAZ66527.1"/>
    </source>
</evidence>
<feature type="domain" description="RRM" evidence="2">
    <location>
        <begin position="3"/>
        <end position="81"/>
    </location>
</feature>
<organism evidence="3 4">
    <name type="scientific">Solidesulfovibrio carbinolicus</name>
    <dbReference type="NCBI Taxonomy" id="296842"/>
    <lineage>
        <taxon>Bacteria</taxon>
        <taxon>Pseudomonadati</taxon>
        <taxon>Thermodesulfobacteriota</taxon>
        <taxon>Desulfovibrionia</taxon>
        <taxon>Desulfovibrionales</taxon>
        <taxon>Desulfovibrionaceae</taxon>
        <taxon>Solidesulfovibrio</taxon>
    </lineage>
</organism>
<dbReference type="InterPro" id="IPR048289">
    <property type="entry name" value="RRM2_NsCP33-like"/>
</dbReference>
<reference evidence="3 4" key="1">
    <citation type="submission" date="2018-02" db="EMBL/GenBank/DDBJ databases">
        <title>Genome sequence of Desulfovibrio carbinolicus DSM 3852.</title>
        <authorList>
            <person name="Wilbanks E."/>
            <person name="Skennerton C.T."/>
            <person name="Orphan V.J."/>
        </authorList>
    </citation>
    <scope>NUCLEOTIDE SEQUENCE [LARGE SCALE GENOMIC DNA]</scope>
    <source>
        <strain evidence="3 4">DSM 3852</strain>
    </source>
</reference>
<dbReference type="RefSeq" id="WP_006922107.1">
    <property type="nucleotide sequence ID" value="NZ_CP026538.1"/>
</dbReference>
<dbReference type="EMBL" id="CP026538">
    <property type="protein sequence ID" value="QAZ66527.1"/>
    <property type="molecule type" value="Genomic_DNA"/>
</dbReference>
<gene>
    <name evidence="3" type="ORF">C3Y92_04425</name>
</gene>
<sequence>MSKNIYVGNLPFRTTEESVRDLFGRYGPVQSVKLISDRETGKPRGFGFVEMDDDAAADEAIRALDGAEFEGRSLKVNEAKPRAPRPPRRPAW</sequence>
<evidence type="ECO:0000313" key="4">
    <source>
        <dbReference type="Proteomes" id="UP000293296"/>
    </source>
</evidence>
<dbReference type="InterPro" id="IPR052462">
    <property type="entry name" value="SLIRP/GR-RBP-like"/>
</dbReference>
<keyword evidence="1" id="KW-0694">RNA-binding</keyword>
<proteinExistence type="predicted"/>
<dbReference type="Gene3D" id="3.30.70.330">
    <property type="match status" value="1"/>
</dbReference>
<dbReference type="InterPro" id="IPR035979">
    <property type="entry name" value="RBD_domain_sf"/>
</dbReference>
<accession>A0A4P6HHP0</accession>
<dbReference type="SUPFAM" id="SSF54928">
    <property type="entry name" value="RNA-binding domain, RBD"/>
    <property type="match status" value="1"/>
</dbReference>
<evidence type="ECO:0000256" key="1">
    <source>
        <dbReference type="ARBA" id="ARBA00022884"/>
    </source>
</evidence>
<protein>
    <submittedName>
        <fullName evidence="3">RNA-binding protein</fullName>
    </submittedName>
</protein>